<feature type="chain" id="PRO_5032533494" evidence="1">
    <location>
        <begin position="21"/>
        <end position="34"/>
    </location>
</feature>
<dbReference type="Proteomes" id="UP000634136">
    <property type="component" value="Unassembled WGS sequence"/>
</dbReference>
<protein>
    <submittedName>
        <fullName evidence="2">Uncharacterized protein</fullName>
    </submittedName>
</protein>
<reference evidence="2" key="1">
    <citation type="submission" date="2020-09" db="EMBL/GenBank/DDBJ databases">
        <title>Genome-Enabled Discovery of Anthraquinone Biosynthesis in Senna tora.</title>
        <authorList>
            <person name="Kang S.-H."/>
            <person name="Pandey R.P."/>
            <person name="Lee C.-M."/>
            <person name="Sim J.-S."/>
            <person name="Jeong J.-T."/>
            <person name="Choi B.-S."/>
            <person name="Jung M."/>
            <person name="Ginzburg D."/>
            <person name="Zhao K."/>
            <person name="Won S.Y."/>
            <person name="Oh T.-J."/>
            <person name="Yu Y."/>
            <person name="Kim N.-H."/>
            <person name="Lee O.R."/>
            <person name="Lee T.-H."/>
            <person name="Bashyal P."/>
            <person name="Kim T.-S."/>
            <person name="Lee W.-H."/>
            <person name="Kawkins C."/>
            <person name="Kim C.-K."/>
            <person name="Kim J.S."/>
            <person name="Ahn B.O."/>
            <person name="Rhee S.Y."/>
            <person name="Sohng J.K."/>
        </authorList>
    </citation>
    <scope>NUCLEOTIDE SEQUENCE</scope>
    <source>
        <tissue evidence="2">Leaf</tissue>
    </source>
</reference>
<gene>
    <name evidence="2" type="ORF">G2W53_032890</name>
</gene>
<organism evidence="2 3">
    <name type="scientific">Senna tora</name>
    <dbReference type="NCBI Taxonomy" id="362788"/>
    <lineage>
        <taxon>Eukaryota</taxon>
        <taxon>Viridiplantae</taxon>
        <taxon>Streptophyta</taxon>
        <taxon>Embryophyta</taxon>
        <taxon>Tracheophyta</taxon>
        <taxon>Spermatophyta</taxon>
        <taxon>Magnoliopsida</taxon>
        <taxon>eudicotyledons</taxon>
        <taxon>Gunneridae</taxon>
        <taxon>Pentapetalae</taxon>
        <taxon>rosids</taxon>
        <taxon>fabids</taxon>
        <taxon>Fabales</taxon>
        <taxon>Fabaceae</taxon>
        <taxon>Caesalpinioideae</taxon>
        <taxon>Cassia clade</taxon>
        <taxon>Senna</taxon>
    </lineage>
</organism>
<sequence length="34" mass="3723">MGVRLTARTVVLWWWAEAHGGIVVRGWGHGGGFC</sequence>
<name>A0A834SXH5_9FABA</name>
<evidence type="ECO:0000256" key="1">
    <source>
        <dbReference type="SAM" id="SignalP"/>
    </source>
</evidence>
<evidence type="ECO:0000313" key="2">
    <source>
        <dbReference type="EMBL" id="KAF7811914.1"/>
    </source>
</evidence>
<comment type="caution">
    <text evidence="2">The sequence shown here is derived from an EMBL/GenBank/DDBJ whole genome shotgun (WGS) entry which is preliminary data.</text>
</comment>
<proteinExistence type="predicted"/>
<feature type="signal peptide" evidence="1">
    <location>
        <begin position="1"/>
        <end position="20"/>
    </location>
</feature>
<dbReference type="AlphaFoldDB" id="A0A834SXH5"/>
<dbReference type="EMBL" id="JAAIUW010000010">
    <property type="protein sequence ID" value="KAF7811914.1"/>
    <property type="molecule type" value="Genomic_DNA"/>
</dbReference>
<keyword evidence="3" id="KW-1185">Reference proteome</keyword>
<accession>A0A834SXH5</accession>
<evidence type="ECO:0000313" key="3">
    <source>
        <dbReference type="Proteomes" id="UP000634136"/>
    </source>
</evidence>
<keyword evidence="1" id="KW-0732">Signal</keyword>